<feature type="binding site" evidence="3">
    <location>
        <position position="391"/>
    </location>
    <ligand>
        <name>Zn(2+)</name>
        <dbReference type="ChEBI" id="CHEBI:29105"/>
        <label>2</label>
    </ligand>
</feature>
<dbReference type="PANTHER" id="PTHR32494:SF5">
    <property type="entry name" value="ALLANTOATE AMIDOHYDROLASE"/>
    <property type="match status" value="1"/>
</dbReference>
<dbReference type="Pfam" id="PF01546">
    <property type="entry name" value="Peptidase_M20"/>
    <property type="match status" value="1"/>
</dbReference>
<keyword evidence="3" id="KW-0479">Metal-binding</keyword>
<evidence type="ECO:0000313" key="4">
    <source>
        <dbReference type="EMBL" id="TCL05675.1"/>
    </source>
</evidence>
<keyword evidence="5" id="KW-1185">Reference proteome</keyword>
<evidence type="ECO:0000313" key="5">
    <source>
        <dbReference type="Proteomes" id="UP000294555"/>
    </source>
</evidence>
<dbReference type="Proteomes" id="UP000294555">
    <property type="component" value="Unassembled WGS sequence"/>
</dbReference>
<dbReference type="Gene3D" id="3.30.70.360">
    <property type="match status" value="1"/>
</dbReference>
<comment type="cofactor">
    <cofactor evidence="3">
        <name>Zn(2+)</name>
        <dbReference type="ChEBI" id="CHEBI:29105"/>
    </cofactor>
    <text evidence="3">Binds 2 Zn(2+) ions per subunit.</text>
</comment>
<feature type="binding site" evidence="3">
    <location>
        <position position="91"/>
    </location>
    <ligand>
        <name>Zn(2+)</name>
        <dbReference type="ChEBI" id="CHEBI:29105"/>
        <label>2</label>
    </ligand>
</feature>
<dbReference type="SUPFAM" id="SSF53187">
    <property type="entry name" value="Zn-dependent exopeptidases"/>
    <property type="match status" value="1"/>
</dbReference>
<dbReference type="NCBIfam" id="NF009527">
    <property type="entry name" value="PRK12891.1"/>
    <property type="match status" value="1"/>
</dbReference>
<comment type="similarity">
    <text evidence="1">Belongs to the peptidase M20 family.</text>
</comment>
<dbReference type="PIRSF" id="PIRSF001235">
    <property type="entry name" value="Amidase_carbamoylase"/>
    <property type="match status" value="1"/>
</dbReference>
<name>A0A4R1NDM6_9GAMM</name>
<dbReference type="EMBL" id="SJOI01000001">
    <property type="protein sequence ID" value="TCL05675.1"/>
    <property type="molecule type" value="Genomic_DNA"/>
</dbReference>
<dbReference type="SUPFAM" id="SSF55031">
    <property type="entry name" value="Bacterial exopeptidase dimerisation domain"/>
    <property type="match status" value="1"/>
</dbReference>
<organism evidence="4 5">
    <name type="scientific">Sodalis ligni</name>
    <dbReference type="NCBI Taxonomy" id="2697027"/>
    <lineage>
        <taxon>Bacteria</taxon>
        <taxon>Pseudomonadati</taxon>
        <taxon>Pseudomonadota</taxon>
        <taxon>Gammaproteobacteria</taxon>
        <taxon>Enterobacterales</taxon>
        <taxon>Bruguierivoracaceae</taxon>
        <taxon>Sodalis</taxon>
    </lineage>
</organism>
<dbReference type="AlphaFoldDB" id="A0A4R1NDM6"/>
<feature type="binding site" evidence="3">
    <location>
        <position position="91"/>
    </location>
    <ligand>
        <name>Zn(2+)</name>
        <dbReference type="ChEBI" id="CHEBI:29105"/>
        <label>1</label>
    </ligand>
</feature>
<evidence type="ECO:0000256" key="1">
    <source>
        <dbReference type="ARBA" id="ARBA00006153"/>
    </source>
</evidence>
<feature type="binding site" evidence="3">
    <location>
        <position position="80"/>
    </location>
    <ligand>
        <name>Zn(2+)</name>
        <dbReference type="ChEBI" id="CHEBI:29105"/>
        <label>1</label>
    </ligand>
</feature>
<keyword evidence="2 4" id="KW-0378">Hydrolase</keyword>
<reference evidence="4 5" key="1">
    <citation type="submission" date="2019-02" db="EMBL/GenBank/DDBJ databases">
        <title>Investigation of anaerobic lignin degradation for improved lignocellulosic biofuels.</title>
        <authorList>
            <person name="Deangelis K."/>
        </authorList>
    </citation>
    <scope>NUCLEOTIDE SEQUENCE [LARGE SCALE GENOMIC DNA]</scope>
    <source>
        <strain evidence="4 5">159R</strain>
    </source>
</reference>
<protein>
    <submittedName>
        <fullName evidence="4">N-carbamoyl-L-amino-acid hydrolase</fullName>
    </submittedName>
</protein>
<evidence type="ECO:0000256" key="2">
    <source>
        <dbReference type="ARBA" id="ARBA00022801"/>
    </source>
</evidence>
<dbReference type="CDD" id="cd03884">
    <property type="entry name" value="M20_bAS"/>
    <property type="match status" value="1"/>
</dbReference>
<feature type="binding site" evidence="3">
    <location>
        <position position="126"/>
    </location>
    <ligand>
        <name>Zn(2+)</name>
        <dbReference type="ChEBI" id="CHEBI:29105"/>
        <label>2</label>
    </ligand>
</feature>
<proteinExistence type="inferred from homology"/>
<comment type="caution">
    <text evidence="4">The sequence shown here is derived from an EMBL/GenBank/DDBJ whole genome shotgun (WGS) entry which is preliminary data.</text>
</comment>
<dbReference type="PANTHER" id="PTHR32494">
    <property type="entry name" value="ALLANTOATE DEIMINASE-RELATED"/>
    <property type="match status" value="1"/>
</dbReference>
<sequence length="419" mass="45556">MIEPDVELARTLFKELYAIGYDGIGVTRDTYGPGEQRAHDIIRRHGTGLGLESRIDAALNLYLTLPGQERGLPAVLAGSHLDSVPRGGNYDGAAGVIAGMSVLASWIRCGRQPKRDVTVICIRAEESVWFPVSYIGSKSALGLLPPDALEAVRFDTGKTLRGHMEDQGGLPEKVLNGTPAVSGDTVRAFIELHIEQGPVLIESRHAIGIVTGICGSLRYRSAAINGQYAHSGATPRTHRHDAVVAFAELVHGLQDKWRMMEAEGHELTLTFGQVNTDAKQSDFSKVAGYVLFCIDIRSRDGDTLELMDYYVRYAVADISARYAVNFSLGEKIRSQPAIMDPALRHRLTACAKNRGLKFHAMPSGAGHDAAMFANAGIPTAMIFIPNANGSHNPDEMMEMDDFSNGARVLSDILWEISNQ</sequence>
<dbReference type="OrthoDB" id="9808195at2"/>
<keyword evidence="3" id="KW-0862">Zinc</keyword>
<dbReference type="InterPro" id="IPR036264">
    <property type="entry name" value="Bact_exopeptidase_dim_dom"/>
</dbReference>
<dbReference type="GO" id="GO:0016813">
    <property type="term" value="F:hydrolase activity, acting on carbon-nitrogen (but not peptide) bonds, in linear amidines"/>
    <property type="evidence" value="ECO:0007669"/>
    <property type="project" value="InterPro"/>
</dbReference>
<evidence type="ECO:0000256" key="3">
    <source>
        <dbReference type="PIRSR" id="PIRSR001235-1"/>
    </source>
</evidence>
<accession>A0A4R1NDM6</accession>
<dbReference type="Gene3D" id="3.40.630.10">
    <property type="entry name" value="Zn peptidases"/>
    <property type="match status" value="1"/>
</dbReference>
<dbReference type="InterPro" id="IPR002933">
    <property type="entry name" value="Peptidase_M20"/>
</dbReference>
<dbReference type="NCBIfam" id="TIGR01879">
    <property type="entry name" value="hydantase"/>
    <property type="match status" value="1"/>
</dbReference>
<dbReference type="RefSeq" id="WP_132924477.1">
    <property type="nucleotide sequence ID" value="NZ_SJOI01000001.1"/>
</dbReference>
<dbReference type="InterPro" id="IPR010158">
    <property type="entry name" value="Amidase_Cbmase"/>
</dbReference>
<gene>
    <name evidence="4" type="ORF">EZJ58_3890</name>
</gene>
<feature type="binding site" evidence="3">
    <location>
        <position position="193"/>
    </location>
    <ligand>
        <name>Zn(2+)</name>
        <dbReference type="ChEBI" id="CHEBI:29105"/>
        <label>1</label>
    </ligand>
</feature>
<dbReference type="GO" id="GO:0046872">
    <property type="term" value="F:metal ion binding"/>
    <property type="evidence" value="ECO:0007669"/>
    <property type="project" value="UniProtKB-KW"/>
</dbReference>